<dbReference type="RefSeq" id="WP_144356433.1">
    <property type="nucleotide sequence ID" value="NZ_CAKMAD010000005.1"/>
</dbReference>
<accession>A0A6B2FV32</accession>
<name>A0A6B2FV32_9LACO</name>
<feature type="transmembrane region" description="Helical" evidence="1">
    <location>
        <begin position="7"/>
        <end position="26"/>
    </location>
</feature>
<sequence>MIITGKTIFKLVYILSIIFSVTYIVWNALQHNPLDPTYLLVAVISIVAMTLVFIKINKEE</sequence>
<dbReference type="AlphaFoldDB" id="A0A6B2FV32"/>
<comment type="caution">
    <text evidence="2">The sequence shown here is derived from an EMBL/GenBank/DDBJ whole genome shotgun (WGS) entry which is preliminary data.</text>
</comment>
<reference evidence="2" key="1">
    <citation type="submission" date="2020-01" db="EMBL/GenBank/DDBJ databases">
        <title>Vaginal microbiome of pregnant Indian women: Insights into the genome of dominants Lactobacillus species.</title>
        <authorList>
            <person name="Das B."/>
            <person name="Mehta O."/>
            <person name="Ghosh T.S."/>
            <person name="Kothidar A."/>
            <person name="Gowtham M.R."/>
            <person name="Mitra R."/>
            <person name="Kshetrapal P."/>
            <person name="Wadhwa N."/>
            <person name="Thiruvengadam R."/>
            <person name="Nair G.B."/>
            <person name="Bhatnagar S."/>
            <person name="Das B."/>
        </authorList>
    </citation>
    <scope>NUCLEOTIDE SEQUENCE</scope>
    <source>
        <strain evidence="2">Indica</strain>
    </source>
</reference>
<organism evidence="2">
    <name type="scientific">Lactobacillus paragasseri</name>
    <dbReference type="NCBI Taxonomy" id="2107999"/>
    <lineage>
        <taxon>Bacteria</taxon>
        <taxon>Bacillati</taxon>
        <taxon>Bacillota</taxon>
        <taxon>Bacilli</taxon>
        <taxon>Lactobacillales</taxon>
        <taxon>Lactobacillaceae</taxon>
        <taxon>Lactobacillus</taxon>
    </lineage>
</organism>
<proteinExistence type="predicted"/>
<gene>
    <name evidence="2" type="ORF">GWG61_05970</name>
</gene>
<evidence type="ECO:0000313" key="2">
    <source>
        <dbReference type="EMBL" id="NDJ74037.1"/>
    </source>
</evidence>
<keyword evidence="1" id="KW-1133">Transmembrane helix</keyword>
<feature type="transmembrane region" description="Helical" evidence="1">
    <location>
        <begin position="38"/>
        <end position="56"/>
    </location>
</feature>
<dbReference type="EMBL" id="JAADJO010000011">
    <property type="protein sequence ID" value="NDJ74037.1"/>
    <property type="molecule type" value="Genomic_DNA"/>
</dbReference>
<protein>
    <submittedName>
        <fullName evidence="2">Uncharacterized protein</fullName>
    </submittedName>
</protein>
<keyword evidence="1" id="KW-0472">Membrane</keyword>
<evidence type="ECO:0000256" key="1">
    <source>
        <dbReference type="SAM" id="Phobius"/>
    </source>
</evidence>
<keyword evidence="1" id="KW-0812">Transmembrane</keyword>